<dbReference type="SUPFAM" id="SSF54665">
    <property type="entry name" value="CO dehydrogenase molybdoprotein N-domain-like"/>
    <property type="match status" value="1"/>
</dbReference>
<dbReference type="InterPro" id="IPR000674">
    <property type="entry name" value="Ald_Oxase/Xan_DH_a/b"/>
</dbReference>
<dbReference type="InterPro" id="IPR037165">
    <property type="entry name" value="AldOxase/xan_DH_Mopterin-bd_sf"/>
</dbReference>
<keyword evidence="1" id="KW-0732">Signal</keyword>
<accession>A0ABS2TX43</accession>
<dbReference type="SUPFAM" id="SSF56003">
    <property type="entry name" value="Molybdenum cofactor-binding domain"/>
    <property type="match status" value="2"/>
</dbReference>
<protein>
    <submittedName>
        <fullName evidence="3">Xanthine dehydrogenase family protein molybdopterin-binding subunit</fullName>
    </submittedName>
</protein>
<dbReference type="Gene3D" id="3.90.1170.50">
    <property type="entry name" value="Aldehyde oxidase/xanthine dehydrogenase, a/b hammerhead"/>
    <property type="match status" value="1"/>
</dbReference>
<dbReference type="EMBL" id="JADKYB010000015">
    <property type="protein sequence ID" value="MBM9507910.1"/>
    <property type="molecule type" value="Genomic_DNA"/>
</dbReference>
<dbReference type="InterPro" id="IPR052516">
    <property type="entry name" value="N-heterocyclic_Hydroxylase"/>
</dbReference>
<evidence type="ECO:0000256" key="1">
    <source>
        <dbReference type="SAM" id="SignalP"/>
    </source>
</evidence>
<dbReference type="InterPro" id="IPR046867">
    <property type="entry name" value="AldOxase/xan_DH_MoCoBD2"/>
</dbReference>
<dbReference type="InterPro" id="IPR012368">
    <property type="entry name" value="OxRdtase_Mopterin-bd_su_IorB"/>
</dbReference>
<evidence type="ECO:0000259" key="2">
    <source>
        <dbReference type="SMART" id="SM01008"/>
    </source>
</evidence>
<evidence type="ECO:0000313" key="3">
    <source>
        <dbReference type="EMBL" id="MBM9507910.1"/>
    </source>
</evidence>
<dbReference type="Proteomes" id="UP000749040">
    <property type="component" value="Unassembled WGS sequence"/>
</dbReference>
<feature type="signal peptide" evidence="1">
    <location>
        <begin position="1"/>
        <end position="33"/>
    </location>
</feature>
<dbReference type="RefSeq" id="WP_205359784.1">
    <property type="nucleotide sequence ID" value="NZ_JADKYB010000015.1"/>
</dbReference>
<keyword evidence="4" id="KW-1185">Reference proteome</keyword>
<dbReference type="InterPro" id="IPR006311">
    <property type="entry name" value="TAT_signal"/>
</dbReference>
<dbReference type="PROSITE" id="PS51318">
    <property type="entry name" value="TAT"/>
    <property type="match status" value="1"/>
</dbReference>
<evidence type="ECO:0000313" key="4">
    <source>
        <dbReference type="Proteomes" id="UP000749040"/>
    </source>
</evidence>
<dbReference type="Pfam" id="PF20256">
    <property type="entry name" value="MoCoBD_2"/>
    <property type="match status" value="2"/>
</dbReference>
<dbReference type="InterPro" id="IPR008274">
    <property type="entry name" value="AldOxase/xan_DH_MoCoBD1"/>
</dbReference>
<feature type="domain" description="Aldehyde oxidase/xanthine dehydrogenase a/b hammerhead" evidence="2">
    <location>
        <begin position="213"/>
        <end position="295"/>
    </location>
</feature>
<name>A0ABS2TX43_9ACTN</name>
<feature type="chain" id="PRO_5046502713" evidence="1">
    <location>
        <begin position="34"/>
        <end position="773"/>
    </location>
</feature>
<comment type="caution">
    <text evidence="3">The sequence shown here is derived from an EMBL/GenBank/DDBJ whole genome shotgun (WGS) entry which is preliminary data.</text>
</comment>
<dbReference type="PANTHER" id="PTHR47495:SF1">
    <property type="entry name" value="BLL3820 PROTEIN"/>
    <property type="match status" value="1"/>
</dbReference>
<dbReference type="Gene3D" id="3.30.365.10">
    <property type="entry name" value="Aldehyde oxidase/xanthine dehydrogenase, molybdopterin binding domain"/>
    <property type="match status" value="4"/>
</dbReference>
<dbReference type="PIRSF" id="PIRSF036389">
    <property type="entry name" value="IOR_B"/>
    <property type="match status" value="1"/>
</dbReference>
<reference evidence="3 4" key="1">
    <citation type="submission" date="2021-01" db="EMBL/GenBank/DDBJ databases">
        <title>Streptomyces acididurans sp. nov., isolated from a peat swamp forest soil.</title>
        <authorList>
            <person name="Chantavorakit T."/>
            <person name="Duangmal K."/>
        </authorList>
    </citation>
    <scope>NUCLEOTIDE SEQUENCE [LARGE SCALE GENOMIC DNA]</scope>
    <source>
        <strain evidence="3 4">KK5PA1</strain>
    </source>
</reference>
<gene>
    <name evidence="3" type="ORF">ITX44_25825</name>
</gene>
<proteinExistence type="predicted"/>
<dbReference type="SMART" id="SM01008">
    <property type="entry name" value="Ald_Xan_dh_C"/>
    <property type="match status" value="1"/>
</dbReference>
<dbReference type="Pfam" id="PF02738">
    <property type="entry name" value="MoCoBD_1"/>
    <property type="match status" value="1"/>
</dbReference>
<organism evidence="3 4">
    <name type="scientific">Actinacidiphila acididurans</name>
    <dbReference type="NCBI Taxonomy" id="2784346"/>
    <lineage>
        <taxon>Bacteria</taxon>
        <taxon>Bacillati</taxon>
        <taxon>Actinomycetota</taxon>
        <taxon>Actinomycetes</taxon>
        <taxon>Kitasatosporales</taxon>
        <taxon>Streptomycetaceae</taxon>
        <taxon>Actinacidiphila</taxon>
    </lineage>
</organism>
<dbReference type="PANTHER" id="PTHR47495">
    <property type="entry name" value="ALDEHYDE DEHYDROGENASE"/>
    <property type="match status" value="1"/>
</dbReference>
<dbReference type="InterPro" id="IPR036856">
    <property type="entry name" value="Ald_Oxase/Xan_DH_a/b_sf"/>
</dbReference>
<sequence>MTTVASPSRRQFLAGAGAIAVGFSLLGTGVAAADSAAAGSEGEGGEVRVDDPAGAPTQSWLVLTEDAITVFSGKVELGTGVQTSLTQIVVEELRLGVGDVRYVQGDTLLNVDQGLTAGSKSVQVGGVQLRQAAATAFAELSRRAAKALGVDPSKLRAADGRFTARGRTVGYAELLRTGTTVLPLDTTAPVRDPRDYVVVGTSQPRVDLPGKFDATFRFLHDIVPAGTLHGRVVRPPGRNARNPVIGNLDRAKAIDGVVAVVQQERFIGVVATSQWAAARAASPTTGITVIWDQGPALIQQADLPTALRDPANHYATVVEKDDGVAPVLAASDHVLTAQYFTPFQMHGTMGASTAVADVRPAPDPDTGIQATVWSGTQGVTALRGAIAGLLGLSPAAVRVIYEEASGCYGHDGVDDCAADAALLSQAVGAPVRVQWLRADEHGWEPYGGAQAHDMTAALGPKGITAWSHVIYAPTANSRPSAKNPGTLLAGALKGLLPDPLPATSVDSSGRNAPVTYGFPQRVEAHLIKSFETTGPASAAPSAPLTYRIPRTTAMRSLGGFSNSFANESFFDELAHAAGRDPLALRIASLPDPRAVAVCKALRDTWENRPTGGNGVGAGVAFQQYEVVNAYVATYVELHVDGATGQIHVDRVVVAHDCGLVINPNGLRNQIEGNVVQGISRALKEEVHYAGDAVTSLSWSSATPGAQYDVIRFNEVPQIRTILIDRPDQPPLGAGEPAIGTMPGAIGNAVFAATGIRFRTLPLTPDRVLAALNG</sequence>